<evidence type="ECO:0000313" key="6">
    <source>
        <dbReference type="EMBL" id="CAQ43522.1"/>
    </source>
</evidence>
<dbReference type="GO" id="GO:1990904">
    <property type="term" value="C:ribonucleoprotein complex"/>
    <property type="evidence" value="ECO:0007669"/>
    <property type="project" value="TreeGrafter"/>
</dbReference>
<dbReference type="Gene3D" id="3.10.450.50">
    <property type="match status" value="1"/>
</dbReference>
<keyword evidence="1 2" id="KW-0694">RNA-binding</keyword>
<dbReference type="GO" id="GO:0005829">
    <property type="term" value="C:cytosol"/>
    <property type="evidence" value="ECO:0007669"/>
    <property type="project" value="TreeGrafter"/>
</dbReference>
<evidence type="ECO:0000259" key="5">
    <source>
        <dbReference type="PROSITE" id="PS50177"/>
    </source>
</evidence>
<dbReference type="SUPFAM" id="SSF54427">
    <property type="entry name" value="NTF2-like"/>
    <property type="match status" value="1"/>
</dbReference>
<organism evidence="6">
    <name type="scientific">Zygosaccharomyces rouxii</name>
    <dbReference type="NCBI Taxonomy" id="4956"/>
    <lineage>
        <taxon>Eukaryota</taxon>
        <taxon>Fungi</taxon>
        <taxon>Dikarya</taxon>
        <taxon>Ascomycota</taxon>
        <taxon>Saccharomycotina</taxon>
        <taxon>Saccharomycetes</taxon>
        <taxon>Saccharomycetales</taxon>
        <taxon>Saccharomycetaceae</taxon>
        <taxon>Zygosaccharomyces</taxon>
    </lineage>
</organism>
<reference evidence="6" key="1">
    <citation type="submission" date="2008-02" db="EMBL/GenBank/DDBJ databases">
        <title>Zygosaccharomyces rouxii homologs of Saccharomyces cerevisiae chromosome III.</title>
        <authorList>
            <person name="Gordon J.L."/>
            <person name="Wolfe K.H."/>
        </authorList>
    </citation>
    <scope>NUCLEOTIDE SEQUENCE</scope>
    <source>
        <strain evidence="6">CBS 732</strain>
    </source>
</reference>
<evidence type="ECO:0000256" key="2">
    <source>
        <dbReference type="PROSITE-ProRule" id="PRU00176"/>
    </source>
</evidence>
<feature type="domain" description="NTF2" evidence="5">
    <location>
        <begin position="8"/>
        <end position="139"/>
    </location>
</feature>
<dbReference type="Pfam" id="PF02136">
    <property type="entry name" value="NTF2"/>
    <property type="match status" value="1"/>
</dbReference>
<protein>
    <submittedName>
        <fullName evidence="6">UBP3-associated protein BRE5</fullName>
    </submittedName>
</protein>
<dbReference type="InterPro" id="IPR018222">
    <property type="entry name" value="Nuclear_transport_factor_2_euk"/>
</dbReference>
<feature type="region of interest" description="Disordered" evidence="3">
    <location>
        <begin position="149"/>
        <end position="344"/>
    </location>
</feature>
<dbReference type="PANTHER" id="PTHR10693:SF20">
    <property type="entry name" value="AT27578P"/>
    <property type="match status" value="1"/>
</dbReference>
<dbReference type="OMA" id="KTYYQRM"/>
<feature type="compositionally biased region" description="Basic residues" evidence="3">
    <location>
        <begin position="448"/>
        <end position="459"/>
    </location>
</feature>
<dbReference type="FunFam" id="3.10.450.50:FF:000017">
    <property type="entry name" value="UBP3-associated protein BRE5"/>
    <property type="match status" value="1"/>
</dbReference>
<dbReference type="PANTHER" id="PTHR10693">
    <property type="entry name" value="RAS GTPASE-ACTIVATING PROTEIN-BINDING PROTEIN"/>
    <property type="match status" value="1"/>
</dbReference>
<dbReference type="GO" id="GO:0034517">
    <property type="term" value="P:ribophagy"/>
    <property type="evidence" value="ECO:0007669"/>
    <property type="project" value="TreeGrafter"/>
</dbReference>
<feature type="domain" description="RRM" evidence="4">
    <location>
        <begin position="363"/>
        <end position="439"/>
    </location>
</feature>
<proteinExistence type="predicted"/>
<dbReference type="InterPro" id="IPR000504">
    <property type="entry name" value="RRM_dom"/>
</dbReference>
<dbReference type="InterPro" id="IPR032710">
    <property type="entry name" value="NTF2-like_dom_sf"/>
</dbReference>
<evidence type="ECO:0000256" key="1">
    <source>
        <dbReference type="ARBA" id="ARBA00022884"/>
    </source>
</evidence>
<dbReference type="AlphaFoldDB" id="B2G4L3"/>
<dbReference type="InterPro" id="IPR039539">
    <property type="entry name" value="Ras_GTPase_bind_prot"/>
</dbReference>
<dbReference type="PROSITE" id="PS50102">
    <property type="entry name" value="RRM"/>
    <property type="match status" value="1"/>
</dbReference>
<feature type="compositionally biased region" description="Basic and acidic residues" evidence="3">
    <location>
        <begin position="149"/>
        <end position="276"/>
    </location>
</feature>
<feature type="region of interest" description="Disordered" evidence="3">
    <location>
        <begin position="428"/>
        <end position="459"/>
    </location>
</feature>
<gene>
    <name evidence="6" type="primary">Zr_BRE5</name>
    <name evidence="6" type="ORF">Zrou_7p10</name>
</gene>
<feature type="compositionally biased region" description="Basic and acidic residues" evidence="3">
    <location>
        <begin position="322"/>
        <end position="344"/>
    </location>
</feature>
<dbReference type="GO" id="GO:0003729">
    <property type="term" value="F:mRNA binding"/>
    <property type="evidence" value="ECO:0007669"/>
    <property type="project" value="TreeGrafter"/>
</dbReference>
<accession>B2G4L3</accession>
<sequence length="459" mass="51761">MGATIQEIGYAFLETYYHRMNKDPSKVSCLYSQTAELTHTNYQVDFTPSSDTLPTVKLTGKENISKFFTRNNKKVSDLKVKVESCDFQTTGSSHSGILILITGEMFWTGTPTYRFVQTIILAPSGYRDTFDVTNDVIRFIGDNLLPETDVKEETKEQEEEPIKEPVKETVKEPVREPVKETAREPVKEPTKEPVKEPVKESIKEPVKEPVKESSKEPEKKQELNRGQDESNSKLERQEEKEASKKESKEAKEEEKKVEEPQEDSKSQGKEPSKENSQEPVSPQPTLPQQPVRISWASKIAAHGDSSKTNTSETPYNGTAVKKPIDGKSDLSSRKDINSRTDRSDRALNKKKTVFSTVNKDGYYPIYIKGTAGIKEDRLKDTLEAEFGTVMKITNADSFAVVDFETQKSQVDALDRRQLTVDDTEVVMGRKTVKKSPSPPVGNAQTPLRPHKKHSGKKRE</sequence>
<name>B2G4L3_ZYGRO</name>
<evidence type="ECO:0000256" key="3">
    <source>
        <dbReference type="SAM" id="MobiDB-lite"/>
    </source>
</evidence>
<dbReference type="CDD" id="cd00780">
    <property type="entry name" value="NTF2"/>
    <property type="match status" value="1"/>
</dbReference>
<dbReference type="PROSITE" id="PS50177">
    <property type="entry name" value="NTF2_DOMAIN"/>
    <property type="match status" value="1"/>
</dbReference>
<dbReference type="EMBL" id="AM989986">
    <property type="protein sequence ID" value="CAQ43522.1"/>
    <property type="molecule type" value="Genomic_DNA"/>
</dbReference>
<evidence type="ECO:0000259" key="4">
    <source>
        <dbReference type="PROSITE" id="PS50102"/>
    </source>
</evidence>
<dbReference type="GO" id="GO:0016579">
    <property type="term" value="P:protein deubiquitination"/>
    <property type="evidence" value="ECO:0007669"/>
    <property type="project" value="TreeGrafter"/>
</dbReference>
<feature type="compositionally biased region" description="Polar residues" evidence="3">
    <location>
        <begin position="306"/>
        <end position="316"/>
    </location>
</feature>
<dbReference type="KEGG" id="zro:ZYRO0D17622g"/>
<dbReference type="InterPro" id="IPR002075">
    <property type="entry name" value="NTF2_dom"/>
</dbReference>
<dbReference type="GO" id="GO:1990861">
    <property type="term" value="C:Ubp3-Bre5 deubiquitination complex"/>
    <property type="evidence" value="ECO:0007669"/>
    <property type="project" value="TreeGrafter"/>
</dbReference>